<keyword evidence="3" id="KW-1185">Reference proteome</keyword>
<proteinExistence type="predicted"/>
<feature type="compositionally biased region" description="Basic and acidic residues" evidence="1">
    <location>
        <begin position="258"/>
        <end position="272"/>
    </location>
</feature>
<dbReference type="PANTHER" id="PTHR32251:SF15">
    <property type="entry name" value="3-OXO-5-ALPHA-STEROID 4-DEHYDROGENASE (DUF1295)"/>
    <property type="match status" value="1"/>
</dbReference>
<dbReference type="Proteomes" id="UP000799438">
    <property type="component" value="Unassembled WGS sequence"/>
</dbReference>
<dbReference type="OrthoDB" id="67965at2759"/>
<evidence type="ECO:0000256" key="1">
    <source>
        <dbReference type="SAM" id="MobiDB-lite"/>
    </source>
</evidence>
<accession>A0A6A6BFD8</accession>
<feature type="compositionally biased region" description="Polar residues" evidence="1">
    <location>
        <begin position="279"/>
        <end position="288"/>
    </location>
</feature>
<gene>
    <name evidence="2" type="ORF">K452DRAFT_359005</name>
</gene>
<evidence type="ECO:0000313" key="2">
    <source>
        <dbReference type="EMBL" id="KAF2141201.1"/>
    </source>
</evidence>
<feature type="region of interest" description="Disordered" evidence="1">
    <location>
        <begin position="1"/>
        <end position="71"/>
    </location>
</feature>
<organism evidence="2 3">
    <name type="scientific">Aplosporella prunicola CBS 121167</name>
    <dbReference type="NCBI Taxonomy" id="1176127"/>
    <lineage>
        <taxon>Eukaryota</taxon>
        <taxon>Fungi</taxon>
        <taxon>Dikarya</taxon>
        <taxon>Ascomycota</taxon>
        <taxon>Pezizomycotina</taxon>
        <taxon>Dothideomycetes</taxon>
        <taxon>Dothideomycetes incertae sedis</taxon>
        <taxon>Botryosphaeriales</taxon>
        <taxon>Aplosporellaceae</taxon>
        <taxon>Aplosporella</taxon>
    </lineage>
</organism>
<dbReference type="Gene3D" id="1.20.120.1630">
    <property type="match status" value="1"/>
</dbReference>
<dbReference type="GO" id="GO:0016020">
    <property type="term" value="C:membrane"/>
    <property type="evidence" value="ECO:0007669"/>
    <property type="project" value="TreeGrafter"/>
</dbReference>
<evidence type="ECO:0008006" key="4">
    <source>
        <dbReference type="Google" id="ProtNLM"/>
    </source>
</evidence>
<reference evidence="2" key="1">
    <citation type="journal article" date="2020" name="Stud. Mycol.">
        <title>101 Dothideomycetes genomes: a test case for predicting lifestyles and emergence of pathogens.</title>
        <authorList>
            <person name="Haridas S."/>
            <person name="Albert R."/>
            <person name="Binder M."/>
            <person name="Bloem J."/>
            <person name="Labutti K."/>
            <person name="Salamov A."/>
            <person name="Andreopoulos B."/>
            <person name="Baker S."/>
            <person name="Barry K."/>
            <person name="Bills G."/>
            <person name="Bluhm B."/>
            <person name="Cannon C."/>
            <person name="Castanera R."/>
            <person name="Culley D."/>
            <person name="Daum C."/>
            <person name="Ezra D."/>
            <person name="Gonzalez J."/>
            <person name="Henrissat B."/>
            <person name="Kuo A."/>
            <person name="Liang C."/>
            <person name="Lipzen A."/>
            <person name="Lutzoni F."/>
            <person name="Magnuson J."/>
            <person name="Mondo S."/>
            <person name="Nolan M."/>
            <person name="Ohm R."/>
            <person name="Pangilinan J."/>
            <person name="Park H.-J."/>
            <person name="Ramirez L."/>
            <person name="Alfaro M."/>
            <person name="Sun H."/>
            <person name="Tritt A."/>
            <person name="Yoshinaga Y."/>
            <person name="Zwiers L.-H."/>
            <person name="Turgeon B."/>
            <person name="Goodwin S."/>
            <person name="Spatafora J."/>
            <person name="Crous P."/>
            <person name="Grigoriev I."/>
        </authorList>
    </citation>
    <scope>NUCLEOTIDE SEQUENCE</scope>
    <source>
        <strain evidence="2">CBS 121167</strain>
    </source>
</reference>
<dbReference type="PANTHER" id="PTHR32251">
    <property type="entry name" value="3-OXO-5-ALPHA-STEROID 4-DEHYDROGENASE"/>
    <property type="match status" value="1"/>
</dbReference>
<feature type="region of interest" description="Disordered" evidence="1">
    <location>
        <begin position="252"/>
        <end position="305"/>
    </location>
</feature>
<dbReference type="AlphaFoldDB" id="A0A6A6BFD8"/>
<dbReference type="RefSeq" id="XP_033396914.1">
    <property type="nucleotide sequence ID" value="XM_033546236.1"/>
</dbReference>
<name>A0A6A6BFD8_9PEZI</name>
<dbReference type="InterPro" id="IPR010721">
    <property type="entry name" value="UstE-like"/>
</dbReference>
<protein>
    <recommendedName>
        <fullName evidence="4">Steroid 5-alpha reductase C-terminal domain-containing protein</fullName>
    </recommendedName>
</protein>
<feature type="compositionally biased region" description="Polar residues" evidence="1">
    <location>
        <begin position="11"/>
        <end position="31"/>
    </location>
</feature>
<dbReference type="GeneID" id="54303742"/>
<evidence type="ECO:0000313" key="3">
    <source>
        <dbReference type="Proteomes" id="UP000799438"/>
    </source>
</evidence>
<sequence>MAEQDRYGSHFGSNPSNPVQDSPSVNLQNLPKGSGAEQDRYGGWFGGGKGPSAADKIQEKVNENFPQGVGGAEQDRFGGWFGGKGPSAAEKVQEHLPRASGAEQDRLGGWFAGKGSAAAEKIQENLPQGSGAEQERYGGWFGGKGPSAADKIQEKIHNNLPQGTGGAEQDRFGGWFGGKGPAAADKIQEHLPRGSGAEQDHYSGWFGGKGPSAEELRKHMPQGSGAEQDHYAGYFGGKGPTADELKKHWPHMEGSGAEQDRYASHWSRRPENPVEATPGRTSWSSRGSLPSGAEQDRLGSHFSTRPVNPVSATSVGLLQSAVLPSFGLQTGLSVIAYGLSRYTDRAEGKDWYWPSGQVINAWYSAIGTRVFNDGLSLSTAWSTLTYPEKLLLTGVTAWGGRLFYRIATRGVSRGKDDPRYTEAKQDPNFWNKAFFSMYLPEAAIETIIALPFTLPFRAPVSNALASPLPDYATLAHSLAIFLFTSGLTLEVLADAQIESHRQKSDDLNREGVWSIVRHPNYLGDALVHASFPLLLYGAGILHPLALLGPVANYVFLRFIGGDKENEATQEKRYAKENPLKLQQLQEWRREKNSFWPSLKEVTNPWYLGILAAGVGGAVVERGIRAYLRG</sequence>
<dbReference type="EMBL" id="ML995487">
    <property type="protein sequence ID" value="KAF2141201.1"/>
    <property type="molecule type" value="Genomic_DNA"/>
</dbReference>
<dbReference type="Pfam" id="PF06966">
    <property type="entry name" value="DUF1295"/>
    <property type="match status" value="1"/>
</dbReference>